<dbReference type="Pfam" id="PF08445">
    <property type="entry name" value="FR47"/>
    <property type="match status" value="1"/>
</dbReference>
<dbReference type="InterPro" id="IPR013653">
    <property type="entry name" value="GCN5-like_dom"/>
</dbReference>
<feature type="domain" description="N-acetyltransferase" evidence="1">
    <location>
        <begin position="152"/>
        <end position="279"/>
    </location>
</feature>
<dbReference type="PROSITE" id="PS51186">
    <property type="entry name" value="GNAT"/>
    <property type="match status" value="1"/>
</dbReference>
<evidence type="ECO:0000259" key="1">
    <source>
        <dbReference type="PROSITE" id="PS51186"/>
    </source>
</evidence>
<proteinExistence type="predicted"/>
<dbReference type="InterPro" id="IPR053225">
    <property type="entry name" value="Acyl-CoA_N-acyltransferase"/>
</dbReference>
<dbReference type="Proteomes" id="UP000606786">
    <property type="component" value="Unassembled WGS sequence"/>
</dbReference>
<evidence type="ECO:0000313" key="3">
    <source>
        <dbReference type="EMBL" id="CAD6998153.1"/>
    </source>
</evidence>
<dbReference type="SUPFAM" id="SSF55729">
    <property type="entry name" value="Acyl-CoA N-acyltransferases (Nat)"/>
    <property type="match status" value="1"/>
</dbReference>
<sequence>MSHSLVEISFTHWIELRELYVGQKKLSCGYNTIQCFIEWKAQNKEVDINIFSLDGDWQRDGTFVGLIYAPLNYVFINTLSADQQRLLTALNTLKFDKPYMILAYQERLMPTVEQHFVDSGFRREDFKPHGVAWHNIEQEKALQFAADAPADFTLRRLERKHAGLVDSLWPHREPGSVAFVELLITYNESVGIFDSAGNLVAWCLILPMGALGLLQVLDTHKRLGLGNLAVRYLSKLIAAKGFEVTAPVVFQNVASRSLFAKLGFKPIGNAYFVVVPERS</sequence>
<organism evidence="3 4">
    <name type="scientific">Ceratitis capitata</name>
    <name type="common">Mediterranean fruit fly</name>
    <name type="synonym">Tephritis capitata</name>
    <dbReference type="NCBI Taxonomy" id="7213"/>
    <lineage>
        <taxon>Eukaryota</taxon>
        <taxon>Metazoa</taxon>
        <taxon>Ecdysozoa</taxon>
        <taxon>Arthropoda</taxon>
        <taxon>Hexapoda</taxon>
        <taxon>Insecta</taxon>
        <taxon>Pterygota</taxon>
        <taxon>Neoptera</taxon>
        <taxon>Endopterygota</taxon>
        <taxon>Diptera</taxon>
        <taxon>Brachycera</taxon>
        <taxon>Muscomorpha</taxon>
        <taxon>Tephritoidea</taxon>
        <taxon>Tephritidae</taxon>
        <taxon>Ceratitis</taxon>
        <taxon>Ceratitis</taxon>
    </lineage>
</organism>
<protein>
    <submittedName>
        <fullName evidence="3">(Mediterranean fruit fly) hypothetical protein</fullName>
    </submittedName>
</protein>
<dbReference type="EMBL" id="CAJHJT010000012">
    <property type="protein sequence ID" value="CAD6998151.1"/>
    <property type="molecule type" value="Genomic_DNA"/>
</dbReference>
<dbReference type="EMBL" id="CAJHJT010000012">
    <property type="protein sequence ID" value="CAD6998153.1"/>
    <property type="molecule type" value="Genomic_DNA"/>
</dbReference>
<accession>A0A811UM38</accession>
<reference evidence="3" key="1">
    <citation type="submission" date="2020-11" db="EMBL/GenBank/DDBJ databases">
        <authorList>
            <person name="Whitehead M."/>
        </authorList>
    </citation>
    <scope>NUCLEOTIDE SEQUENCE</scope>
    <source>
        <strain evidence="3">EGII</strain>
    </source>
</reference>
<dbReference type="OrthoDB" id="7305308at2759"/>
<gene>
    <name evidence="2" type="ORF">CCAP1982_LOCUS6766</name>
    <name evidence="3" type="ORF">CCAP1982_LOCUS6769</name>
</gene>
<dbReference type="PANTHER" id="PTHR20958">
    <property type="entry name" value="GLYCINE N-ACYLTRANSFERASE-LIKE PROTEIN"/>
    <property type="match status" value="1"/>
</dbReference>
<dbReference type="InterPro" id="IPR000182">
    <property type="entry name" value="GNAT_dom"/>
</dbReference>
<evidence type="ECO:0000313" key="4">
    <source>
        <dbReference type="Proteomes" id="UP000606786"/>
    </source>
</evidence>
<dbReference type="GO" id="GO:0016747">
    <property type="term" value="F:acyltransferase activity, transferring groups other than amino-acyl groups"/>
    <property type="evidence" value="ECO:0007669"/>
    <property type="project" value="InterPro"/>
</dbReference>
<keyword evidence="4" id="KW-1185">Reference proteome</keyword>
<dbReference type="Gene3D" id="3.40.630.30">
    <property type="match status" value="2"/>
</dbReference>
<comment type="caution">
    <text evidence="3">The sequence shown here is derived from an EMBL/GenBank/DDBJ whole genome shotgun (WGS) entry which is preliminary data.</text>
</comment>
<evidence type="ECO:0000313" key="2">
    <source>
        <dbReference type="EMBL" id="CAD6998151.1"/>
    </source>
</evidence>
<dbReference type="PANTHER" id="PTHR20958:SF10">
    <property type="entry name" value="GH05617P-RELATED"/>
    <property type="match status" value="1"/>
</dbReference>
<dbReference type="AlphaFoldDB" id="A0A811UM38"/>
<dbReference type="InterPro" id="IPR016181">
    <property type="entry name" value="Acyl_CoA_acyltransferase"/>
</dbReference>
<name>A0A811UM38_CERCA</name>